<feature type="compositionally biased region" description="Basic and acidic residues" evidence="1">
    <location>
        <begin position="156"/>
        <end position="178"/>
    </location>
</feature>
<proteinExistence type="predicted"/>
<evidence type="ECO:0000313" key="2">
    <source>
        <dbReference type="EMBL" id="GKT33260.1"/>
    </source>
</evidence>
<evidence type="ECO:0000313" key="3">
    <source>
        <dbReference type="Proteomes" id="UP001057375"/>
    </source>
</evidence>
<reference evidence="2" key="1">
    <citation type="submission" date="2022-03" db="EMBL/GenBank/DDBJ databases">
        <title>Draft genome sequence of Aduncisulcus paluster, a free-living microaerophilic Fornicata.</title>
        <authorList>
            <person name="Yuyama I."/>
            <person name="Kume K."/>
            <person name="Tamura T."/>
            <person name="Inagaki Y."/>
            <person name="Hashimoto T."/>
        </authorList>
    </citation>
    <scope>NUCLEOTIDE SEQUENCE</scope>
    <source>
        <strain evidence="2">NY0171</strain>
    </source>
</reference>
<organism evidence="2 3">
    <name type="scientific">Aduncisulcus paluster</name>
    <dbReference type="NCBI Taxonomy" id="2918883"/>
    <lineage>
        <taxon>Eukaryota</taxon>
        <taxon>Metamonada</taxon>
        <taxon>Carpediemonas-like organisms</taxon>
        <taxon>Aduncisulcus</taxon>
    </lineage>
</organism>
<evidence type="ECO:0000256" key="1">
    <source>
        <dbReference type="SAM" id="MobiDB-lite"/>
    </source>
</evidence>
<feature type="region of interest" description="Disordered" evidence="1">
    <location>
        <begin position="150"/>
        <end position="178"/>
    </location>
</feature>
<feature type="region of interest" description="Disordered" evidence="1">
    <location>
        <begin position="1"/>
        <end position="32"/>
    </location>
</feature>
<feature type="non-terminal residue" evidence="2">
    <location>
        <position position="178"/>
    </location>
</feature>
<name>A0ABQ5KL76_9EUKA</name>
<dbReference type="EMBL" id="BQXS01010185">
    <property type="protein sequence ID" value="GKT33260.1"/>
    <property type="molecule type" value="Genomic_DNA"/>
</dbReference>
<keyword evidence="3" id="KW-1185">Reference proteome</keyword>
<comment type="caution">
    <text evidence="2">The sequence shown here is derived from an EMBL/GenBank/DDBJ whole genome shotgun (WGS) entry which is preliminary data.</text>
</comment>
<sequence length="178" mass="20900">MPKKSHIISLYGSLKPSSRDKKSGNSQLASLLQQSQKHKVEVLYSCACPPPKQYKSSSRDIHLYRKPREYLDDSFSSTSEKSKSSFTLPSISHSLYSSSSSFAPSDREIDRILNGGEFTGRPKKFHDEQLTVRMEEERKWIEERRRVEENYQQQLEQEREKLEEERKKLEEARKRELS</sequence>
<protein>
    <submittedName>
        <fullName evidence="2">Uncharacterized protein</fullName>
    </submittedName>
</protein>
<gene>
    <name evidence="2" type="ORF">ADUPG1_007228</name>
</gene>
<dbReference type="Proteomes" id="UP001057375">
    <property type="component" value="Unassembled WGS sequence"/>
</dbReference>
<accession>A0ABQ5KL76</accession>